<reference evidence="1" key="1">
    <citation type="submission" date="2021-02" db="EMBL/GenBank/DDBJ databases">
        <authorList>
            <person name="Nieuwenhuis M."/>
            <person name="Van De Peppel L.J.J."/>
        </authorList>
    </citation>
    <scope>NUCLEOTIDE SEQUENCE</scope>
    <source>
        <strain evidence="1">D49</strain>
    </source>
</reference>
<sequence>MPAIRKPLRERCNIKLYVKTAIPTSVDDEEYSATDDNLRTRGRGVRVPYKNPTAKKAPVLTYQPRLLPIDTPTTKGMYNMHRLVPYIYVGMHDGAHLPRSLVTNDGSLFTHIVKISHAAHANGHKPGHRDLQIDLARGLHCLGLVVPGDTSSDGKVYRKLTGADKGSLYAEDDESGARCKQVSLTEEQLLITRDFLALAVPYHAVAHPPPEDVDDGEFVYGMADSARVLVTAPRGPGAAADIMAVVACYLAFASEEPAETVSSYIRVEGEVPRVWREGLKGRETLRVVQKMARRE</sequence>
<dbReference type="EMBL" id="JABCKI010000053">
    <property type="protein sequence ID" value="KAG5653439.1"/>
    <property type="molecule type" value="Genomic_DNA"/>
</dbReference>
<accession>A0A9P7GML8</accession>
<proteinExistence type="predicted"/>
<organism evidence="1 2">
    <name type="scientific">Sphagnurus paluster</name>
    <dbReference type="NCBI Taxonomy" id="117069"/>
    <lineage>
        <taxon>Eukaryota</taxon>
        <taxon>Fungi</taxon>
        <taxon>Dikarya</taxon>
        <taxon>Basidiomycota</taxon>
        <taxon>Agaricomycotina</taxon>
        <taxon>Agaricomycetes</taxon>
        <taxon>Agaricomycetidae</taxon>
        <taxon>Agaricales</taxon>
        <taxon>Tricholomatineae</taxon>
        <taxon>Lyophyllaceae</taxon>
        <taxon>Sphagnurus</taxon>
    </lineage>
</organism>
<comment type="caution">
    <text evidence="1">The sequence shown here is derived from an EMBL/GenBank/DDBJ whole genome shotgun (WGS) entry which is preliminary data.</text>
</comment>
<reference evidence="1" key="2">
    <citation type="submission" date="2021-10" db="EMBL/GenBank/DDBJ databases">
        <title>Phylogenomics reveals ancestral predisposition of the termite-cultivated fungus Termitomyces towards a domesticated lifestyle.</title>
        <authorList>
            <person name="Auxier B."/>
            <person name="Grum-Grzhimaylo A."/>
            <person name="Cardenas M.E."/>
            <person name="Lodge J.D."/>
            <person name="Laessoe T."/>
            <person name="Pedersen O."/>
            <person name="Smith M.E."/>
            <person name="Kuyper T.W."/>
            <person name="Franco-Molano E.A."/>
            <person name="Baroni T.J."/>
            <person name="Aanen D.K."/>
        </authorList>
    </citation>
    <scope>NUCLEOTIDE SEQUENCE</scope>
    <source>
        <strain evidence="1">D49</strain>
    </source>
</reference>
<keyword evidence="2" id="KW-1185">Reference proteome</keyword>
<protein>
    <submittedName>
        <fullName evidence="1">Uncharacterized protein</fullName>
    </submittedName>
</protein>
<evidence type="ECO:0000313" key="1">
    <source>
        <dbReference type="EMBL" id="KAG5653439.1"/>
    </source>
</evidence>
<dbReference type="Proteomes" id="UP000717328">
    <property type="component" value="Unassembled WGS sequence"/>
</dbReference>
<evidence type="ECO:0000313" key="2">
    <source>
        <dbReference type="Proteomes" id="UP000717328"/>
    </source>
</evidence>
<dbReference type="AlphaFoldDB" id="A0A9P7GML8"/>
<name>A0A9P7GML8_9AGAR</name>
<dbReference type="OrthoDB" id="2913041at2759"/>
<gene>
    <name evidence="1" type="ORF">H0H81_000441</name>
</gene>